<keyword evidence="5 6" id="KW-0408">Iron</keyword>
<feature type="domain" description="Cytochrome c" evidence="7">
    <location>
        <begin position="43"/>
        <end position="126"/>
    </location>
</feature>
<evidence type="ECO:0000256" key="2">
    <source>
        <dbReference type="ARBA" id="ARBA00022617"/>
    </source>
</evidence>
<evidence type="ECO:0000313" key="9">
    <source>
        <dbReference type="Proteomes" id="UP001061302"/>
    </source>
</evidence>
<evidence type="ECO:0000256" key="1">
    <source>
        <dbReference type="ARBA" id="ARBA00022448"/>
    </source>
</evidence>
<organism evidence="8 9">
    <name type="scientific">Chitiniphilus purpureus</name>
    <dbReference type="NCBI Taxonomy" id="2981137"/>
    <lineage>
        <taxon>Bacteria</taxon>
        <taxon>Pseudomonadati</taxon>
        <taxon>Pseudomonadota</taxon>
        <taxon>Betaproteobacteria</taxon>
        <taxon>Neisseriales</taxon>
        <taxon>Chitinibacteraceae</taxon>
        <taxon>Chitiniphilus</taxon>
    </lineage>
</organism>
<evidence type="ECO:0000256" key="5">
    <source>
        <dbReference type="ARBA" id="ARBA00023004"/>
    </source>
</evidence>
<keyword evidence="4" id="KW-0249">Electron transport</keyword>
<dbReference type="InterPro" id="IPR036909">
    <property type="entry name" value="Cyt_c-like_dom_sf"/>
</dbReference>
<evidence type="ECO:0000256" key="4">
    <source>
        <dbReference type="ARBA" id="ARBA00022982"/>
    </source>
</evidence>
<keyword evidence="2 6" id="KW-0349">Heme</keyword>
<keyword evidence="1" id="KW-0813">Transport</keyword>
<evidence type="ECO:0000313" key="8">
    <source>
        <dbReference type="EMBL" id="UXY15678.1"/>
    </source>
</evidence>
<dbReference type="Proteomes" id="UP001061302">
    <property type="component" value="Chromosome"/>
</dbReference>
<reference evidence="8" key="1">
    <citation type="submission" date="2022-10" db="EMBL/GenBank/DDBJ databases">
        <title>Chitiniphilus purpureus sp. nov., a novel chitin-degrading bacterium isolated from crawfish pond sediment.</title>
        <authorList>
            <person name="Li K."/>
        </authorList>
    </citation>
    <scope>NUCLEOTIDE SEQUENCE</scope>
    <source>
        <strain evidence="8">CD1</strain>
    </source>
</reference>
<keyword evidence="3 6" id="KW-0479">Metal-binding</keyword>
<dbReference type="PROSITE" id="PS51007">
    <property type="entry name" value="CYTC"/>
    <property type="match status" value="1"/>
</dbReference>
<gene>
    <name evidence="8" type="ORF">N8I74_01300</name>
</gene>
<dbReference type="PRINTS" id="PR00606">
    <property type="entry name" value="CYTCHROMECID"/>
</dbReference>
<dbReference type="InterPro" id="IPR009056">
    <property type="entry name" value="Cyt_c-like_dom"/>
</dbReference>
<keyword evidence="9" id="KW-1185">Reference proteome</keyword>
<evidence type="ECO:0000259" key="7">
    <source>
        <dbReference type="PROSITE" id="PS51007"/>
    </source>
</evidence>
<sequence>MDSVVCHADGDLHNMRYALICKRRCVMRVLGLMVLALAATGSAAAENGAAVAAKYNCLACHAVDHKIVGPSYRDIAKKYRGQKGAEAVLMAKVRHGGGGVWGKIPMPPQQIGEADLRTIVRWVLAQ</sequence>
<dbReference type="InterPro" id="IPR002324">
    <property type="entry name" value="Cyt_c_ID"/>
</dbReference>
<proteinExistence type="predicted"/>
<evidence type="ECO:0000256" key="6">
    <source>
        <dbReference type="PROSITE-ProRule" id="PRU00433"/>
    </source>
</evidence>
<protein>
    <submittedName>
        <fullName evidence="8">C-type cytochrome</fullName>
    </submittedName>
</protein>
<name>A0ABY6DN91_9NEIS</name>
<evidence type="ECO:0000256" key="3">
    <source>
        <dbReference type="ARBA" id="ARBA00022723"/>
    </source>
</evidence>
<dbReference type="RefSeq" id="WP_263125113.1">
    <property type="nucleotide sequence ID" value="NZ_CP106753.1"/>
</dbReference>
<dbReference type="EMBL" id="CP106753">
    <property type="protein sequence ID" value="UXY15678.1"/>
    <property type="molecule type" value="Genomic_DNA"/>
</dbReference>
<dbReference type="Pfam" id="PF00034">
    <property type="entry name" value="Cytochrom_C"/>
    <property type="match status" value="1"/>
</dbReference>
<accession>A0ABY6DN91</accession>
<dbReference type="SUPFAM" id="SSF46626">
    <property type="entry name" value="Cytochrome c"/>
    <property type="match status" value="1"/>
</dbReference>
<dbReference type="Gene3D" id="1.10.760.10">
    <property type="entry name" value="Cytochrome c-like domain"/>
    <property type="match status" value="1"/>
</dbReference>